<sequence length="47" mass="5599">MRNQGCPKSFRRSTRDLVYCFIMVNVAFLNTFKLEIPSDTSMNKQFY</sequence>
<reference evidence="2" key="1">
    <citation type="submission" date="2005-03" db="EMBL/GenBank/DDBJ databases">
        <authorList>
            <person name="Han Z."/>
        </authorList>
    </citation>
    <scope>NUCLEOTIDE SEQUENCE</scope>
</reference>
<feature type="transmembrane region" description="Helical" evidence="1">
    <location>
        <begin position="17"/>
        <end position="34"/>
    </location>
</feature>
<proteinExistence type="evidence at transcript level"/>
<reference evidence="2" key="2">
    <citation type="journal article" date="2006" name="PLoS Pathog.">
        <title>New perspectives on host-parasite interplay by comparative transcriptomic and proteomic analyses of Schistosoma japonicum.</title>
        <authorList>
            <person name="Liu F."/>
            <person name="Lu J."/>
            <person name="Hu W."/>
            <person name="Wang S.Y."/>
            <person name="Cui S.J."/>
            <person name="Chi M."/>
            <person name="Yan Q."/>
            <person name="Wang X.R."/>
            <person name="Song H.D."/>
            <person name="Xu X.N."/>
            <person name="Wang J.J."/>
            <person name="Zhang X.L."/>
            <person name="Zhang X."/>
            <person name="Wang Z.Q."/>
            <person name="Xue C.L."/>
            <person name="Brindley P.J."/>
            <person name="McManus D.P."/>
            <person name="Yang P.Y."/>
            <person name="Feng Z."/>
            <person name="Chen Z."/>
            <person name="Han Z.G."/>
        </authorList>
    </citation>
    <scope>NUCLEOTIDE SEQUENCE</scope>
</reference>
<keyword evidence="1" id="KW-1133">Transmembrane helix</keyword>
<dbReference type="AlphaFoldDB" id="Q5C0R6"/>
<keyword evidence="1" id="KW-0472">Membrane</keyword>
<protein>
    <submittedName>
        <fullName evidence="2">Uncharacterized protein</fullName>
    </submittedName>
</protein>
<evidence type="ECO:0000256" key="1">
    <source>
        <dbReference type="SAM" id="Phobius"/>
    </source>
</evidence>
<dbReference type="EMBL" id="AY810870">
    <property type="protein sequence ID" value="AAX26759.1"/>
    <property type="molecule type" value="mRNA"/>
</dbReference>
<name>Q5C0R6_SCHJA</name>
<accession>Q5C0R6</accession>
<keyword evidence="1" id="KW-0812">Transmembrane</keyword>
<evidence type="ECO:0000313" key="2">
    <source>
        <dbReference type="EMBL" id="AAX26759.1"/>
    </source>
</evidence>
<organism evidence="2">
    <name type="scientific">Schistosoma japonicum</name>
    <name type="common">Blood fluke</name>
    <dbReference type="NCBI Taxonomy" id="6182"/>
    <lineage>
        <taxon>Eukaryota</taxon>
        <taxon>Metazoa</taxon>
        <taxon>Spiralia</taxon>
        <taxon>Lophotrochozoa</taxon>
        <taxon>Platyhelminthes</taxon>
        <taxon>Trematoda</taxon>
        <taxon>Digenea</taxon>
        <taxon>Strigeidida</taxon>
        <taxon>Schistosomatoidea</taxon>
        <taxon>Schistosomatidae</taxon>
        <taxon>Schistosoma</taxon>
    </lineage>
</organism>